<sequence length="125" mass="13562">MLGRGVLVFWMGSVPESSPIPPGTFTLQPPQRLSTATEQIPRSCYRRRPRLSARRCFTQPTSTLLKLFGPVFRSGAGPAGMKWAACAFARLSHSPVRKASMPLVSSHAITVVATVGLWLSGLRVV</sequence>
<organism evidence="1 2">
    <name type="scientific">Melanomma pulvis-pyrius CBS 109.77</name>
    <dbReference type="NCBI Taxonomy" id="1314802"/>
    <lineage>
        <taxon>Eukaryota</taxon>
        <taxon>Fungi</taxon>
        <taxon>Dikarya</taxon>
        <taxon>Ascomycota</taxon>
        <taxon>Pezizomycotina</taxon>
        <taxon>Dothideomycetes</taxon>
        <taxon>Pleosporomycetidae</taxon>
        <taxon>Pleosporales</taxon>
        <taxon>Melanommataceae</taxon>
        <taxon>Melanomma</taxon>
    </lineage>
</organism>
<dbReference type="EMBL" id="MU001838">
    <property type="protein sequence ID" value="KAF2796151.1"/>
    <property type="molecule type" value="Genomic_DNA"/>
</dbReference>
<keyword evidence="2" id="KW-1185">Reference proteome</keyword>
<evidence type="ECO:0000313" key="2">
    <source>
        <dbReference type="Proteomes" id="UP000799757"/>
    </source>
</evidence>
<evidence type="ECO:0000313" key="1">
    <source>
        <dbReference type="EMBL" id="KAF2796151.1"/>
    </source>
</evidence>
<accession>A0A6A6XIC0</accession>
<name>A0A6A6XIC0_9PLEO</name>
<proteinExistence type="predicted"/>
<dbReference type="Proteomes" id="UP000799757">
    <property type="component" value="Unassembled WGS sequence"/>
</dbReference>
<gene>
    <name evidence="1" type="ORF">K505DRAFT_2679</name>
</gene>
<reference evidence="1" key="1">
    <citation type="journal article" date="2020" name="Stud. Mycol.">
        <title>101 Dothideomycetes genomes: a test case for predicting lifestyles and emergence of pathogens.</title>
        <authorList>
            <person name="Haridas S."/>
            <person name="Albert R."/>
            <person name="Binder M."/>
            <person name="Bloem J."/>
            <person name="Labutti K."/>
            <person name="Salamov A."/>
            <person name="Andreopoulos B."/>
            <person name="Baker S."/>
            <person name="Barry K."/>
            <person name="Bills G."/>
            <person name="Bluhm B."/>
            <person name="Cannon C."/>
            <person name="Castanera R."/>
            <person name="Culley D."/>
            <person name="Daum C."/>
            <person name="Ezra D."/>
            <person name="Gonzalez J."/>
            <person name="Henrissat B."/>
            <person name="Kuo A."/>
            <person name="Liang C."/>
            <person name="Lipzen A."/>
            <person name="Lutzoni F."/>
            <person name="Magnuson J."/>
            <person name="Mondo S."/>
            <person name="Nolan M."/>
            <person name="Ohm R."/>
            <person name="Pangilinan J."/>
            <person name="Park H.-J."/>
            <person name="Ramirez L."/>
            <person name="Alfaro M."/>
            <person name="Sun H."/>
            <person name="Tritt A."/>
            <person name="Yoshinaga Y."/>
            <person name="Zwiers L.-H."/>
            <person name="Turgeon B."/>
            <person name="Goodwin S."/>
            <person name="Spatafora J."/>
            <person name="Crous P."/>
            <person name="Grigoriev I."/>
        </authorList>
    </citation>
    <scope>NUCLEOTIDE SEQUENCE</scope>
    <source>
        <strain evidence="1">CBS 109.77</strain>
    </source>
</reference>
<dbReference type="AlphaFoldDB" id="A0A6A6XIC0"/>
<protein>
    <submittedName>
        <fullName evidence="1">Uncharacterized protein</fullName>
    </submittedName>
</protein>